<dbReference type="AlphaFoldDB" id="X1KA45"/>
<protein>
    <recommendedName>
        <fullName evidence="1">Peptidase M1 membrane alanine aminopeptidase domain-containing protein</fullName>
    </recommendedName>
</protein>
<organism evidence="2">
    <name type="scientific">marine sediment metagenome</name>
    <dbReference type="NCBI Taxonomy" id="412755"/>
    <lineage>
        <taxon>unclassified sequences</taxon>
        <taxon>metagenomes</taxon>
        <taxon>ecological metagenomes</taxon>
    </lineage>
</organism>
<dbReference type="SUPFAM" id="SSF55486">
    <property type="entry name" value="Metalloproteases ('zincins'), catalytic domain"/>
    <property type="match status" value="1"/>
</dbReference>
<dbReference type="Pfam" id="PF01433">
    <property type="entry name" value="Peptidase_M1"/>
    <property type="match status" value="1"/>
</dbReference>
<comment type="caution">
    <text evidence="2">The sequence shown here is derived from an EMBL/GenBank/DDBJ whole genome shotgun (WGS) entry which is preliminary data.</text>
</comment>
<feature type="non-terminal residue" evidence="2">
    <location>
        <position position="1"/>
    </location>
</feature>
<evidence type="ECO:0000259" key="1">
    <source>
        <dbReference type="Pfam" id="PF01433"/>
    </source>
</evidence>
<dbReference type="Gene3D" id="1.10.390.10">
    <property type="entry name" value="Neutral Protease Domain 2"/>
    <property type="match status" value="1"/>
</dbReference>
<dbReference type="GO" id="GO:0008237">
    <property type="term" value="F:metallopeptidase activity"/>
    <property type="evidence" value="ECO:0007669"/>
    <property type="project" value="InterPro"/>
</dbReference>
<dbReference type="InterPro" id="IPR027268">
    <property type="entry name" value="Peptidase_M4/M1_CTD_sf"/>
</dbReference>
<evidence type="ECO:0000313" key="2">
    <source>
        <dbReference type="EMBL" id="GAH90485.1"/>
    </source>
</evidence>
<sequence length="543" mass="64044">KKYENDSIDIFVFYLKQNEKSWKNAGVYAVDAVKRYNEWYGKYPYKNLSIVNGYNPAGDGMEYPTLVIIRPNEHWFTRFFEMVIIHEIGHQWFYGVLGSNELEETWLDEGFTTYTEIRYFEDKYGKENSLIKLPLVPQLSSRYYHKFTHYITQTNCLEKPVLTPAYEFIDMPIAYMNSSYSKPALFLFNLEGILGKEKFDKILKRYFQEYKFKHPKTEDFIRICEEESGQDLKPIFNGFLNSTEFCDWRVKEIKKNKVQIENTGKIHMPVDVLIEGDSGTKIVRIDGGAKFEMIIIPEYNRIKKVIIDPYGYSLEPNHWNNHHPRKIEIKPILNLPSFDSYQILFLPYLWHAPYDGFTTGLYLFGSEFIDFNFIKGRHQWTAGCIYGFRSKNLYPAFSYQTPIIFKKGRRSRIAFAGSNSNGEDKLRFSFINNFDTPFSLTPQIELKHTFAYYNLKSYAPVDTIDWDLGRHKVFFNNFNCKYFRIGKSKTKGYPCQTKLLAVRGIMQGLRSRSKSRSQHSFLLIYVFLPAGSLGMYRSRKNFF</sequence>
<dbReference type="EMBL" id="BARV01000920">
    <property type="protein sequence ID" value="GAH90485.1"/>
    <property type="molecule type" value="Genomic_DNA"/>
</dbReference>
<dbReference type="GO" id="GO:0008270">
    <property type="term" value="F:zinc ion binding"/>
    <property type="evidence" value="ECO:0007669"/>
    <property type="project" value="InterPro"/>
</dbReference>
<feature type="domain" description="Peptidase M1 membrane alanine aminopeptidase" evidence="1">
    <location>
        <begin position="35"/>
        <end position="238"/>
    </location>
</feature>
<proteinExistence type="predicted"/>
<dbReference type="PANTHER" id="PTHR45726:SF3">
    <property type="entry name" value="LEUKOTRIENE A-4 HYDROLASE"/>
    <property type="match status" value="1"/>
</dbReference>
<dbReference type="InterPro" id="IPR034015">
    <property type="entry name" value="M1_LTA4H"/>
</dbReference>
<dbReference type="InterPro" id="IPR014782">
    <property type="entry name" value="Peptidase_M1_dom"/>
</dbReference>
<name>X1KA45_9ZZZZ</name>
<accession>X1KA45</accession>
<reference evidence="2" key="1">
    <citation type="journal article" date="2014" name="Front. Microbiol.">
        <title>High frequency of phylogenetically diverse reductive dehalogenase-homologous genes in deep subseafloor sedimentary metagenomes.</title>
        <authorList>
            <person name="Kawai M."/>
            <person name="Futagami T."/>
            <person name="Toyoda A."/>
            <person name="Takaki Y."/>
            <person name="Nishi S."/>
            <person name="Hori S."/>
            <person name="Arai W."/>
            <person name="Tsubouchi T."/>
            <person name="Morono Y."/>
            <person name="Uchiyama I."/>
            <person name="Ito T."/>
            <person name="Fujiyama A."/>
            <person name="Inagaki F."/>
            <person name="Takami H."/>
        </authorList>
    </citation>
    <scope>NUCLEOTIDE SEQUENCE</scope>
    <source>
        <strain evidence="2">Expedition CK06-06</strain>
    </source>
</reference>
<gene>
    <name evidence="2" type="ORF">S06H3_02957</name>
</gene>
<dbReference type="PANTHER" id="PTHR45726">
    <property type="entry name" value="LEUKOTRIENE A-4 HYDROLASE"/>
    <property type="match status" value="1"/>
</dbReference>